<keyword evidence="2" id="KW-1185">Reference proteome</keyword>
<accession>A0ACA9MPL8</accession>
<gene>
    <name evidence="1" type="ORF">RPERSI_LOCUS6013</name>
</gene>
<sequence>MSRREKKIFSLKIFGRGGESHSPSFHYEIEPVIIEEGEAERKVNSLIIPEGEFCNGKFINIEVEKGYFNFKDEALFQAAKFADKSIIEKIRKAPDTGFRQPGGKKKLKEILLNAGHTKIIEDSLEDDFWGNGRDGRGKNWLGIILMTTRSILRVEKKLSGDKETTRKLNEKYGGNWQKRQLENEMIINCLDQSEGQETIRGGSSSSSLAEPLAETITKSKDSEQTPLRPETIDILPSFTIKNVDKKKESSLTEHKTPLFAPDSSEKEVSLRSSSEIEDGSPYNTTLPSPSHGKNDNSETEGGKTIPSGVPPSSLKNDDSEANTTPKTFSSPNSPVPRDETRQENNSFLLLILTLLLAVVVIGVAAVRGVFWIKNPKRTKQKFSDNNDN</sequence>
<reference evidence="1" key="1">
    <citation type="submission" date="2021-06" db="EMBL/GenBank/DDBJ databases">
        <authorList>
            <person name="Kallberg Y."/>
            <person name="Tangrot J."/>
            <person name="Rosling A."/>
        </authorList>
    </citation>
    <scope>NUCLEOTIDE SEQUENCE</scope>
    <source>
        <strain evidence="1">MA461A</strain>
    </source>
</reference>
<organism evidence="1 2">
    <name type="scientific">Racocetra persica</name>
    <dbReference type="NCBI Taxonomy" id="160502"/>
    <lineage>
        <taxon>Eukaryota</taxon>
        <taxon>Fungi</taxon>
        <taxon>Fungi incertae sedis</taxon>
        <taxon>Mucoromycota</taxon>
        <taxon>Glomeromycotina</taxon>
        <taxon>Glomeromycetes</taxon>
        <taxon>Diversisporales</taxon>
        <taxon>Gigasporaceae</taxon>
        <taxon>Racocetra</taxon>
    </lineage>
</organism>
<evidence type="ECO:0000313" key="2">
    <source>
        <dbReference type="Proteomes" id="UP000789920"/>
    </source>
</evidence>
<name>A0ACA9MPL8_9GLOM</name>
<dbReference type="EMBL" id="CAJVQC010009334">
    <property type="protein sequence ID" value="CAG8603498.1"/>
    <property type="molecule type" value="Genomic_DNA"/>
</dbReference>
<comment type="caution">
    <text evidence="1">The sequence shown here is derived from an EMBL/GenBank/DDBJ whole genome shotgun (WGS) entry which is preliminary data.</text>
</comment>
<evidence type="ECO:0000313" key="1">
    <source>
        <dbReference type="EMBL" id="CAG8603498.1"/>
    </source>
</evidence>
<protein>
    <submittedName>
        <fullName evidence="1">4801_t:CDS:1</fullName>
    </submittedName>
</protein>
<dbReference type="Proteomes" id="UP000789920">
    <property type="component" value="Unassembled WGS sequence"/>
</dbReference>
<proteinExistence type="predicted"/>